<feature type="transmembrane region" description="Helical" evidence="18">
    <location>
        <begin position="91"/>
        <end position="109"/>
    </location>
</feature>
<evidence type="ECO:0000256" key="1">
    <source>
        <dbReference type="ARBA" id="ARBA00004141"/>
    </source>
</evidence>
<keyword evidence="7 18" id="KW-0812">Transmembrane</keyword>
<dbReference type="InterPro" id="IPR016161">
    <property type="entry name" value="Ald_DH/histidinol_DH"/>
</dbReference>
<dbReference type="PROSITE" id="PS00687">
    <property type="entry name" value="ALDEHYDE_DEHYDR_GLU"/>
    <property type="match status" value="1"/>
</dbReference>
<evidence type="ECO:0000256" key="11">
    <source>
        <dbReference type="ARBA" id="ARBA00023136"/>
    </source>
</evidence>
<evidence type="ECO:0000256" key="12">
    <source>
        <dbReference type="ARBA" id="ARBA00037704"/>
    </source>
</evidence>
<reference evidence="21" key="1">
    <citation type="submission" date="2023-03" db="EMBL/GenBank/DDBJ databases">
        <title>Electrophorus voltai genome.</title>
        <authorList>
            <person name="Bian C."/>
        </authorList>
    </citation>
    <scope>NUCLEOTIDE SEQUENCE</scope>
    <source>
        <strain evidence="21">CB-2022</strain>
        <tissue evidence="21">Muscle</tissue>
    </source>
</reference>
<evidence type="ECO:0000256" key="14">
    <source>
        <dbReference type="ARBA" id="ARBA00052253"/>
    </source>
</evidence>
<dbReference type="EMBL" id="JAROKS010000009">
    <property type="protein sequence ID" value="KAK1801219.1"/>
    <property type="molecule type" value="Genomic_DNA"/>
</dbReference>
<evidence type="ECO:0000256" key="5">
    <source>
        <dbReference type="ARBA" id="ARBA00011881"/>
    </source>
</evidence>
<protein>
    <recommendedName>
        <fullName evidence="20">Aldehyde dehydrogenase domain-containing protein</fullName>
    </recommendedName>
</protein>
<dbReference type="Gene3D" id="3.40.605.10">
    <property type="entry name" value="Aldehyde Dehydrogenase, Chain A, domain 1"/>
    <property type="match status" value="1"/>
</dbReference>
<organism evidence="21 22">
    <name type="scientific">Electrophorus voltai</name>
    <dbReference type="NCBI Taxonomy" id="2609070"/>
    <lineage>
        <taxon>Eukaryota</taxon>
        <taxon>Metazoa</taxon>
        <taxon>Chordata</taxon>
        <taxon>Craniata</taxon>
        <taxon>Vertebrata</taxon>
        <taxon>Euteleostomi</taxon>
        <taxon>Actinopterygii</taxon>
        <taxon>Neopterygii</taxon>
        <taxon>Teleostei</taxon>
        <taxon>Ostariophysi</taxon>
        <taxon>Gymnotiformes</taxon>
        <taxon>Gymnotoidei</taxon>
        <taxon>Gymnotidae</taxon>
        <taxon>Electrophorus</taxon>
    </lineage>
</organism>
<evidence type="ECO:0000256" key="19">
    <source>
        <dbReference type="SAM" id="SignalP"/>
    </source>
</evidence>
<keyword evidence="19" id="KW-0732">Signal</keyword>
<dbReference type="Pfam" id="PF00171">
    <property type="entry name" value="Aldedh"/>
    <property type="match status" value="1"/>
</dbReference>
<dbReference type="Pfam" id="PF01956">
    <property type="entry name" value="EMC3_TMCO1"/>
    <property type="match status" value="1"/>
</dbReference>
<dbReference type="Gene3D" id="3.40.309.10">
    <property type="entry name" value="Aldehyde Dehydrogenase, Chain A, domain 2"/>
    <property type="match status" value="1"/>
</dbReference>
<name>A0AAD8ZM44_9TELE</name>
<sequence length="678" mass="74970">MSTMFADTILIVFISVCTALLAEGITWVLVYRTDKYKRLKAEVEKQSKKLEKKKETITESAGRQQKKKIERQEEKLKNNNRDLSMVRMKSMFAIGFCFTALMGMFNSIFDGRVVAKLPFVPLSYIQGLSHRNLLGEDYTDCSFIFLYILCTMSIRQFIMAQQPCLSLPEFRNVSTGNLVVKEPLNFWGGARVKSKDTKNSEPVYEPATGRVLCDMIPCGEEEVDQAIKSAHSAFLKWSKLAGMERARIMLEAARIIRERRSEIARLEVINNGKCITEAEVDIDVAWQCIEYFAGIAPTLAGQHIQLPGGSFAYTRREPLGVCVGIGAWNYPFQIAAWKSAPALACGNAMVFKPSPMTPVTAVILAEIYKEAGAPDGLFNVVQGAAETGTLLCHHPMVAKVSFTGSVPTGKKVMEMSAKGVKQVTLELGGKSPLIIFKDCELENAIKGALMANFLTQGEVCCNGTRVFVQREIMKPFVEEVVKKTKAISVGDPLLEGTRMGALISKPHMEKVLGFINQAKQQGAKVLCGGEPYVPSNPKLKGGYFLSPCVLDNCRDDMTCVKEEIFGPVMSILPFDTEEEVVQRANNTTFGLASGVFTRDIARAHRVAENLQAGTCFINNYNVSPVEVPFGGYKMSGHMTDQHCFLSSGFGRENGMVTIEYYSQLKTVVVEMGDVECHF</sequence>
<dbReference type="InterPro" id="IPR016160">
    <property type="entry name" value="Ald_DH_CS_CYS"/>
</dbReference>
<evidence type="ECO:0000256" key="2">
    <source>
        <dbReference type="ARBA" id="ARBA00004514"/>
    </source>
</evidence>
<keyword evidence="9 16" id="KW-0560">Oxidoreductase</keyword>
<comment type="function">
    <text evidence="12">Converts gamma-trimethylaminobutyraldehyde into gamma-butyrobetaine with high efficiency (in vitro). Can catalyze the irreversible oxidation of a broad range of aldehydes to the corresponding acids in an NAD-dependent reaction, but with low efficiency.</text>
</comment>
<feature type="domain" description="Aldehyde dehydrogenase" evidence="20">
    <location>
        <begin position="199"/>
        <end position="667"/>
    </location>
</feature>
<feature type="chain" id="PRO_5042045559" description="Aldehyde dehydrogenase domain-containing protein" evidence="19">
    <location>
        <begin position="20"/>
        <end position="678"/>
    </location>
</feature>
<keyword evidence="11 18" id="KW-0472">Membrane</keyword>
<evidence type="ECO:0000256" key="16">
    <source>
        <dbReference type="RuleBase" id="RU003345"/>
    </source>
</evidence>
<comment type="subunit">
    <text evidence="5">Homotetramer.</text>
</comment>
<dbReference type="SUPFAM" id="SSF53720">
    <property type="entry name" value="ALDH-like"/>
    <property type="match status" value="1"/>
</dbReference>
<feature type="signal peptide" evidence="19">
    <location>
        <begin position="1"/>
        <end position="19"/>
    </location>
</feature>
<dbReference type="FunFam" id="3.40.605.10:FF:000016">
    <property type="entry name" value="4-trimethylaminobutyraldehyde dehydrogenase isoform X1"/>
    <property type="match status" value="1"/>
</dbReference>
<dbReference type="GO" id="GO:0047105">
    <property type="term" value="F:4-trimethylammoniobutyraldehyde dehydrogenase activity"/>
    <property type="evidence" value="ECO:0007669"/>
    <property type="project" value="UniProtKB-EC"/>
</dbReference>
<evidence type="ECO:0000256" key="17">
    <source>
        <dbReference type="SAM" id="MobiDB-lite"/>
    </source>
</evidence>
<dbReference type="GO" id="GO:0004029">
    <property type="term" value="F:aldehyde dehydrogenase (NAD+) activity"/>
    <property type="evidence" value="ECO:0007669"/>
    <property type="project" value="UniProtKB-EC"/>
</dbReference>
<dbReference type="NCBIfam" id="NF009725">
    <property type="entry name" value="PRK13252.1"/>
    <property type="match status" value="1"/>
</dbReference>
<dbReference type="AlphaFoldDB" id="A0AAD8ZM44"/>
<comment type="catalytic activity">
    <reaction evidence="14">
        <text>4-(trimethylamino)butanal + NAD(+) + H2O = 4-(trimethylamino)butanoate + NADH + 2 H(+)</text>
        <dbReference type="Rhea" id="RHEA:17985"/>
        <dbReference type="ChEBI" id="CHEBI:15377"/>
        <dbReference type="ChEBI" id="CHEBI:15378"/>
        <dbReference type="ChEBI" id="CHEBI:16244"/>
        <dbReference type="ChEBI" id="CHEBI:18020"/>
        <dbReference type="ChEBI" id="CHEBI:57540"/>
        <dbReference type="ChEBI" id="CHEBI:57945"/>
        <dbReference type="EC" id="1.2.1.47"/>
    </reaction>
</comment>
<keyword evidence="8 18" id="KW-1133">Transmembrane helix</keyword>
<evidence type="ECO:0000313" key="22">
    <source>
        <dbReference type="Proteomes" id="UP001239994"/>
    </source>
</evidence>
<dbReference type="InterPro" id="IPR016162">
    <property type="entry name" value="Ald_DH_N"/>
</dbReference>
<evidence type="ECO:0000256" key="3">
    <source>
        <dbReference type="ARBA" id="ARBA00005022"/>
    </source>
</evidence>
<keyword evidence="10" id="KW-0520">NAD</keyword>
<dbReference type="PANTHER" id="PTHR11699">
    <property type="entry name" value="ALDEHYDE DEHYDROGENASE-RELATED"/>
    <property type="match status" value="1"/>
</dbReference>
<dbReference type="InterPro" id="IPR002809">
    <property type="entry name" value="EMC3/TMCO1"/>
</dbReference>
<dbReference type="InterPro" id="IPR015590">
    <property type="entry name" value="Aldehyde_DH_dom"/>
</dbReference>
<dbReference type="InterPro" id="IPR029510">
    <property type="entry name" value="Ald_DH_CS_GLU"/>
</dbReference>
<evidence type="ECO:0000256" key="13">
    <source>
        <dbReference type="ARBA" id="ARBA00049194"/>
    </source>
</evidence>
<dbReference type="Proteomes" id="UP001239994">
    <property type="component" value="Unassembled WGS sequence"/>
</dbReference>
<dbReference type="FunFam" id="3.40.309.10:FF:000019">
    <property type="entry name" value="4-trimethylaminobutyraldehyde dehydrogenase isoform X1"/>
    <property type="match status" value="1"/>
</dbReference>
<comment type="pathway">
    <text evidence="3">Amine and polyamine biosynthesis; carnitine biosynthesis.</text>
</comment>
<dbReference type="SMART" id="SM01415">
    <property type="entry name" value="DUF106"/>
    <property type="match status" value="1"/>
</dbReference>
<evidence type="ECO:0000259" key="20">
    <source>
        <dbReference type="Pfam" id="PF00171"/>
    </source>
</evidence>
<feature type="region of interest" description="Disordered" evidence="17">
    <location>
        <begin position="52"/>
        <end position="74"/>
    </location>
</feature>
<evidence type="ECO:0000256" key="6">
    <source>
        <dbReference type="ARBA" id="ARBA00022490"/>
    </source>
</evidence>
<comment type="catalytic activity">
    <reaction evidence="13">
        <text>an aldehyde + NAD(+) + H2O = a carboxylate + NADH + 2 H(+)</text>
        <dbReference type="Rhea" id="RHEA:16185"/>
        <dbReference type="ChEBI" id="CHEBI:15377"/>
        <dbReference type="ChEBI" id="CHEBI:15378"/>
        <dbReference type="ChEBI" id="CHEBI:17478"/>
        <dbReference type="ChEBI" id="CHEBI:29067"/>
        <dbReference type="ChEBI" id="CHEBI:57540"/>
        <dbReference type="ChEBI" id="CHEBI:57945"/>
        <dbReference type="EC" id="1.2.1.3"/>
    </reaction>
</comment>
<proteinExistence type="inferred from homology"/>
<dbReference type="GO" id="GO:0016020">
    <property type="term" value="C:membrane"/>
    <property type="evidence" value="ECO:0007669"/>
    <property type="project" value="UniProtKB-SubCell"/>
</dbReference>
<evidence type="ECO:0000256" key="18">
    <source>
        <dbReference type="SAM" id="Phobius"/>
    </source>
</evidence>
<keyword evidence="6" id="KW-0963">Cytoplasm</keyword>
<evidence type="ECO:0000256" key="9">
    <source>
        <dbReference type="ARBA" id="ARBA00023002"/>
    </source>
</evidence>
<evidence type="ECO:0000256" key="8">
    <source>
        <dbReference type="ARBA" id="ARBA00022989"/>
    </source>
</evidence>
<dbReference type="PROSITE" id="PS00070">
    <property type="entry name" value="ALDEHYDE_DEHYDR_CYS"/>
    <property type="match status" value="1"/>
</dbReference>
<comment type="caution">
    <text evidence="21">The sequence shown here is derived from an EMBL/GenBank/DDBJ whole genome shotgun (WGS) entry which is preliminary data.</text>
</comment>
<dbReference type="GO" id="GO:0005829">
    <property type="term" value="C:cytosol"/>
    <property type="evidence" value="ECO:0007669"/>
    <property type="project" value="UniProtKB-SubCell"/>
</dbReference>
<evidence type="ECO:0000256" key="4">
    <source>
        <dbReference type="ARBA" id="ARBA00009986"/>
    </source>
</evidence>
<evidence type="ECO:0000256" key="7">
    <source>
        <dbReference type="ARBA" id="ARBA00022692"/>
    </source>
</evidence>
<dbReference type="CDD" id="cd07090">
    <property type="entry name" value="ALDH_F9_TMBADH"/>
    <property type="match status" value="1"/>
</dbReference>
<feature type="active site" evidence="15">
    <location>
        <position position="426"/>
    </location>
</feature>
<comment type="subcellular location">
    <subcellularLocation>
        <location evidence="2">Cytoplasm</location>
        <location evidence="2">Cytosol</location>
    </subcellularLocation>
    <subcellularLocation>
        <location evidence="1">Membrane</location>
        <topology evidence="1">Multi-pass membrane protein</topology>
    </subcellularLocation>
</comment>
<evidence type="ECO:0000256" key="10">
    <source>
        <dbReference type="ARBA" id="ARBA00023027"/>
    </source>
</evidence>
<comment type="similarity">
    <text evidence="4 16">Belongs to the aldehyde dehydrogenase family.</text>
</comment>
<dbReference type="InterPro" id="IPR016163">
    <property type="entry name" value="Ald_DH_C"/>
</dbReference>
<evidence type="ECO:0000256" key="15">
    <source>
        <dbReference type="PROSITE-ProRule" id="PRU10007"/>
    </source>
</evidence>
<feature type="transmembrane region" description="Helical" evidence="18">
    <location>
        <begin position="6"/>
        <end position="30"/>
    </location>
</feature>
<evidence type="ECO:0000313" key="21">
    <source>
        <dbReference type="EMBL" id="KAK1801219.1"/>
    </source>
</evidence>
<keyword evidence="22" id="KW-1185">Reference proteome</keyword>
<accession>A0AAD8ZM44</accession>
<gene>
    <name evidence="21" type="ORF">P4O66_022900</name>
</gene>